<dbReference type="EMBL" id="CAJJDN010000100">
    <property type="protein sequence ID" value="CAD8112339.1"/>
    <property type="molecule type" value="Genomic_DNA"/>
</dbReference>
<evidence type="ECO:0008006" key="4">
    <source>
        <dbReference type="Google" id="ProtNLM"/>
    </source>
</evidence>
<proteinExistence type="predicted"/>
<name>A0A8S1Q9J4_9CILI</name>
<evidence type="ECO:0000256" key="1">
    <source>
        <dbReference type="SAM" id="SignalP"/>
    </source>
</evidence>
<evidence type="ECO:0000313" key="2">
    <source>
        <dbReference type="EMBL" id="CAD8112339.1"/>
    </source>
</evidence>
<feature type="signal peptide" evidence="1">
    <location>
        <begin position="1"/>
        <end position="17"/>
    </location>
</feature>
<dbReference type="AlphaFoldDB" id="A0A8S1Q9J4"/>
<feature type="chain" id="PRO_5035911698" description="Cystatin domain-containing protein" evidence="1">
    <location>
        <begin position="18"/>
        <end position="121"/>
    </location>
</feature>
<gene>
    <name evidence="2" type="ORF">PSON_ATCC_30995.1.T1000154</name>
</gene>
<protein>
    <recommendedName>
        <fullName evidence="4">Cystatin domain-containing protein</fullName>
    </recommendedName>
</protein>
<organism evidence="2 3">
    <name type="scientific">Paramecium sonneborni</name>
    <dbReference type="NCBI Taxonomy" id="65129"/>
    <lineage>
        <taxon>Eukaryota</taxon>
        <taxon>Sar</taxon>
        <taxon>Alveolata</taxon>
        <taxon>Ciliophora</taxon>
        <taxon>Intramacronucleata</taxon>
        <taxon>Oligohymenophorea</taxon>
        <taxon>Peniculida</taxon>
        <taxon>Parameciidae</taxon>
        <taxon>Paramecium</taxon>
    </lineage>
</organism>
<reference evidence="2" key="1">
    <citation type="submission" date="2021-01" db="EMBL/GenBank/DDBJ databases">
        <authorList>
            <consortium name="Genoscope - CEA"/>
            <person name="William W."/>
        </authorList>
    </citation>
    <scope>NUCLEOTIDE SEQUENCE</scope>
</reference>
<keyword evidence="1" id="KW-0732">Signal</keyword>
<comment type="caution">
    <text evidence="2">The sequence shown here is derived from an EMBL/GenBank/DDBJ whole genome shotgun (WGS) entry which is preliminary data.</text>
</comment>
<sequence length="121" mass="14153">MNKTIIVLITIILLVEGKRHYIENKMHKKQQELAGGIRWESPQNFHNDEDYKKAVQKAMHEFHGVCHVSIEVSWIRVEKVGFQIVAGVMWWLEVELSNNEVYEMKVLQELEGTFELVGCTQ</sequence>
<dbReference type="OrthoDB" id="293955at2759"/>
<evidence type="ECO:0000313" key="3">
    <source>
        <dbReference type="Proteomes" id="UP000692954"/>
    </source>
</evidence>
<keyword evidence="3" id="KW-1185">Reference proteome</keyword>
<accession>A0A8S1Q9J4</accession>
<dbReference type="Proteomes" id="UP000692954">
    <property type="component" value="Unassembled WGS sequence"/>
</dbReference>